<dbReference type="GO" id="GO:0008757">
    <property type="term" value="F:S-adenosylmethionine-dependent methyltransferase activity"/>
    <property type="evidence" value="ECO:0007669"/>
    <property type="project" value="InterPro"/>
</dbReference>
<evidence type="ECO:0000313" key="3">
    <source>
        <dbReference type="Proteomes" id="UP000825890"/>
    </source>
</evidence>
<gene>
    <name evidence="2" type="ORF">CKM354_001229700</name>
</gene>
<dbReference type="PANTHER" id="PTHR12303:SF13">
    <property type="match status" value="1"/>
</dbReference>
<dbReference type="Gene3D" id="3.40.50.150">
    <property type="entry name" value="Vaccinia Virus protein VP39"/>
    <property type="match status" value="1"/>
</dbReference>
<dbReference type="RefSeq" id="XP_044663752.1">
    <property type="nucleotide sequence ID" value="XM_044807817.1"/>
</dbReference>
<keyword evidence="3" id="KW-1185">Reference proteome</keyword>
<feature type="chain" id="PRO_5040485020" description="N2227-domain-containing protein" evidence="1">
    <location>
        <begin position="27"/>
        <end position="463"/>
    </location>
</feature>
<evidence type="ECO:0008006" key="4">
    <source>
        <dbReference type="Google" id="ProtNLM"/>
    </source>
</evidence>
<evidence type="ECO:0000256" key="1">
    <source>
        <dbReference type="SAM" id="SignalP"/>
    </source>
</evidence>
<dbReference type="Pfam" id="PF07942">
    <property type="entry name" value="CARME"/>
    <property type="match status" value="1"/>
</dbReference>
<comment type="caution">
    <text evidence="2">The sequence shown here is derived from an EMBL/GenBank/DDBJ whole genome shotgun (WGS) entry which is preliminary data.</text>
</comment>
<dbReference type="GeneID" id="68297872"/>
<dbReference type="AlphaFoldDB" id="A0A9P3FLQ3"/>
<dbReference type="OrthoDB" id="978at2759"/>
<reference evidence="2 3" key="1">
    <citation type="submission" date="2021-01" db="EMBL/GenBank/DDBJ databases">
        <title>Cercospora kikuchii MAFF 305040 whole genome shotgun sequence.</title>
        <authorList>
            <person name="Kashiwa T."/>
            <person name="Suzuki T."/>
        </authorList>
    </citation>
    <scope>NUCLEOTIDE SEQUENCE [LARGE SCALE GENOMIC DNA]</scope>
    <source>
        <strain evidence="2 3">MAFF 305040</strain>
    </source>
</reference>
<sequence>MSIPNSFWLTLIQLCLLAGLVRLASSHVEPNTCRETSSISYTPTCPADGQRHDIAREQLLKTIDRNAGKWNKKHPRWQVLEALHGYDKYEKIVGAEIDRFEGLYKHVPKKHKNWFQILDSVVNYQSNFVEARALLKINAEFCRKVLHHSLSYYNISRHELATFTHDTDDGKAKSGIRTTVSQSLKHSVRDWSPEGQAEREATFPYILDALTSHLPPISSDENVKYQVLVPGAGLGRLAHEISLLGEYMSVTSNEWSASMNMAYRYLRSLPLSHGPITLHPFLENWSHAERREELTRPVLIHPPTVPTETLLVEGDFTTKFAHQTGQYDAIATLFFIDTARNLIAYLETIHSLLKPGGIWVNVGPLLYGTAPLVQLSLEEIVIVAESMGFEFEIQEGVEGSSALDGKVIERDVLYSFNQSTLYRHGYIAACWVARKKKTGNEGVGGKKKVVGSGMFDKLKEKWL</sequence>
<organism evidence="2 3">
    <name type="scientific">Cercospora kikuchii</name>
    <dbReference type="NCBI Taxonomy" id="84275"/>
    <lineage>
        <taxon>Eukaryota</taxon>
        <taxon>Fungi</taxon>
        <taxon>Dikarya</taxon>
        <taxon>Ascomycota</taxon>
        <taxon>Pezizomycotina</taxon>
        <taxon>Dothideomycetes</taxon>
        <taxon>Dothideomycetidae</taxon>
        <taxon>Mycosphaerellales</taxon>
        <taxon>Mycosphaerellaceae</taxon>
        <taxon>Cercospora</taxon>
    </lineage>
</organism>
<evidence type="ECO:0000313" key="2">
    <source>
        <dbReference type="EMBL" id="GIZ49265.1"/>
    </source>
</evidence>
<dbReference type="Proteomes" id="UP000825890">
    <property type="component" value="Unassembled WGS sequence"/>
</dbReference>
<protein>
    <recommendedName>
        <fullName evidence="4">N2227-domain-containing protein</fullName>
    </recommendedName>
</protein>
<dbReference type="InterPro" id="IPR029063">
    <property type="entry name" value="SAM-dependent_MTases_sf"/>
</dbReference>
<dbReference type="PANTHER" id="PTHR12303">
    <property type="entry name" value="CARNOSINE N-METHYLTRANSFERASE"/>
    <property type="match status" value="1"/>
</dbReference>
<keyword evidence="1" id="KW-0732">Signal</keyword>
<dbReference type="InterPro" id="IPR012901">
    <property type="entry name" value="CARME"/>
</dbReference>
<dbReference type="EMBL" id="BOLY01000009">
    <property type="protein sequence ID" value="GIZ49265.1"/>
    <property type="molecule type" value="Genomic_DNA"/>
</dbReference>
<feature type="signal peptide" evidence="1">
    <location>
        <begin position="1"/>
        <end position="26"/>
    </location>
</feature>
<proteinExistence type="predicted"/>
<dbReference type="SUPFAM" id="SSF53335">
    <property type="entry name" value="S-adenosyl-L-methionine-dependent methyltransferases"/>
    <property type="match status" value="1"/>
</dbReference>
<dbReference type="SMART" id="SM01296">
    <property type="entry name" value="N2227"/>
    <property type="match status" value="1"/>
</dbReference>
<name>A0A9P3FLQ3_9PEZI</name>
<accession>A0A9P3FLQ3</accession>